<dbReference type="Pfam" id="PF01663">
    <property type="entry name" value="Phosphodiest"/>
    <property type="match status" value="1"/>
</dbReference>
<proteinExistence type="predicted"/>
<dbReference type="InterPro" id="IPR002591">
    <property type="entry name" value="Phosphodiest/P_Trfase"/>
</dbReference>
<evidence type="ECO:0000313" key="2">
    <source>
        <dbReference type="Proteomes" id="UP000198816"/>
    </source>
</evidence>
<dbReference type="OrthoDB" id="502398at2"/>
<dbReference type="Proteomes" id="UP000198816">
    <property type="component" value="Unassembled WGS sequence"/>
</dbReference>
<organism evidence="1 2">
    <name type="scientific">Thiocapsa roseopersicina</name>
    <dbReference type="NCBI Taxonomy" id="1058"/>
    <lineage>
        <taxon>Bacteria</taxon>
        <taxon>Pseudomonadati</taxon>
        <taxon>Pseudomonadota</taxon>
        <taxon>Gammaproteobacteria</taxon>
        <taxon>Chromatiales</taxon>
        <taxon>Chromatiaceae</taxon>
        <taxon>Thiocapsa</taxon>
    </lineage>
</organism>
<dbReference type="EMBL" id="FNNZ01000017">
    <property type="protein sequence ID" value="SDX20993.1"/>
    <property type="molecule type" value="Genomic_DNA"/>
</dbReference>
<protein>
    <submittedName>
        <fullName evidence="1">Predicted pyrophosphatase or phosphodiesterase, AlkP superfamily</fullName>
    </submittedName>
</protein>
<dbReference type="InterPro" id="IPR017850">
    <property type="entry name" value="Alkaline_phosphatase_core_sf"/>
</dbReference>
<dbReference type="SUPFAM" id="SSF53649">
    <property type="entry name" value="Alkaline phosphatase-like"/>
    <property type="match status" value="1"/>
</dbReference>
<dbReference type="PANTHER" id="PTHR10151">
    <property type="entry name" value="ECTONUCLEOTIDE PYROPHOSPHATASE/PHOSPHODIESTERASE"/>
    <property type="match status" value="1"/>
</dbReference>
<accession>A0A1H2ZUA1</accession>
<gene>
    <name evidence="1" type="ORF">SAMN05421783_11740</name>
</gene>
<dbReference type="STRING" id="1058.SAMN05421783_11740"/>
<evidence type="ECO:0000313" key="1">
    <source>
        <dbReference type="EMBL" id="SDX20993.1"/>
    </source>
</evidence>
<reference evidence="2" key="1">
    <citation type="submission" date="2016-10" db="EMBL/GenBank/DDBJ databases">
        <authorList>
            <person name="Varghese N."/>
            <person name="Submissions S."/>
        </authorList>
    </citation>
    <scope>NUCLEOTIDE SEQUENCE [LARGE SCALE GENOMIC DNA]</scope>
    <source>
        <strain evidence="2">DSM 217</strain>
    </source>
</reference>
<dbReference type="PANTHER" id="PTHR10151:SF120">
    <property type="entry name" value="BIS(5'-ADENOSYL)-TRIPHOSPHATASE"/>
    <property type="match status" value="1"/>
</dbReference>
<name>A0A1H2ZUA1_THIRO</name>
<dbReference type="GO" id="GO:0016787">
    <property type="term" value="F:hydrolase activity"/>
    <property type="evidence" value="ECO:0007669"/>
    <property type="project" value="UniProtKB-ARBA"/>
</dbReference>
<dbReference type="AlphaFoldDB" id="A0A1H2ZUA1"/>
<sequence length="400" mass="44011">MINPQPPDALEMTRPDYDGGGILNLMSSIIQARGGRSDAPSLRDLPTDELARATNLILLVIDGLGADWLDKRSPDGILSRARRATLTSVFPSTTAAAIPTFLTGEAPSAHGLTGWHTYLGELGCVMTVLPGTPRFGGVPYRQAGIDPVKLFGTTPVSDRIATRSILVSPAHIARSDFNRAHLGRGELVTFKGLRDMFTRTAGVLRGWGRRRREPKYLYLYWPRLDAIGHEQGMESPAAQAHLHEIEQEIAAFMQEIADTDSLLLVSADHGQLDIRPADAIDLADHPELETHLLLPLCGEPRAAFCYLRSGHAEAFRDYCNDVLADRVELVASEQLVEEGFFGTGRQHPRFMERVGDACLLPKGNNVVRQWLPFEEPHRQIGVHGGLSDAELRVPLCLLRT</sequence>
<dbReference type="Gene3D" id="3.40.720.10">
    <property type="entry name" value="Alkaline Phosphatase, subunit A"/>
    <property type="match status" value="1"/>
</dbReference>
<dbReference type="RefSeq" id="WP_093034754.1">
    <property type="nucleotide sequence ID" value="NZ_FNNZ01000017.1"/>
</dbReference>
<keyword evidence="2" id="KW-1185">Reference proteome</keyword>